<evidence type="ECO:0000256" key="1">
    <source>
        <dbReference type="SAM" id="MobiDB-lite"/>
    </source>
</evidence>
<reference evidence="3" key="2">
    <citation type="submission" date="2013-12" db="EMBL/GenBank/DDBJ databases">
        <authorList>
            <person name="Yu Y."/>
            <person name="Lee S."/>
            <person name="de Baynast K."/>
            <person name="Wissotski M."/>
            <person name="Liu L."/>
            <person name="Talag J."/>
            <person name="Goicoechea J."/>
            <person name="Angelova A."/>
            <person name="Jetty R."/>
            <person name="Kudrna D."/>
            <person name="Golser W."/>
            <person name="Rivera L."/>
            <person name="Zhang J."/>
            <person name="Wing R."/>
        </authorList>
    </citation>
    <scope>NUCLEOTIDE SEQUENCE</scope>
</reference>
<dbReference type="HOGENOM" id="CLU_1211488_0_0_1"/>
<dbReference type="AlphaFoldDB" id="A0A0D9V0A1"/>
<dbReference type="Gramene" id="LPERR01G12210.1">
    <property type="protein sequence ID" value="LPERR01G12210.1"/>
    <property type="gene ID" value="LPERR01G12210"/>
</dbReference>
<reference evidence="2" key="3">
    <citation type="submission" date="2015-04" db="UniProtKB">
        <authorList>
            <consortium name="EnsemblPlants"/>
        </authorList>
    </citation>
    <scope>IDENTIFICATION</scope>
</reference>
<dbReference type="STRING" id="77586.A0A0D9V0A1"/>
<proteinExistence type="predicted"/>
<dbReference type="Gene3D" id="1.10.10.60">
    <property type="entry name" value="Homeodomain-like"/>
    <property type="match status" value="1"/>
</dbReference>
<reference evidence="2 3" key="1">
    <citation type="submission" date="2012-08" db="EMBL/GenBank/DDBJ databases">
        <title>Oryza genome evolution.</title>
        <authorList>
            <person name="Wing R.A."/>
        </authorList>
    </citation>
    <scope>NUCLEOTIDE SEQUENCE</scope>
</reference>
<protein>
    <recommendedName>
        <fullName evidence="4">Response regulatory domain-containing protein</fullName>
    </recommendedName>
</protein>
<sequence>MGSPPPNVGGRRQKLHGLVVVEDGAVQDAMVMKLTKINCQATVCSDINVAVKLLRERMKEIDIVVVSDALSRLKPAINSVQLLCEEAQLRLTVLRKDNEKDDTWVLVSYSHMEQELESIRRSTMNKDDLHAYRLPVAMASSHCNINGLTMTTMAMEMVAMPSLVKRATNRSKHQQQREKFISTQGQDVQEQSTQHQQKKRRLVWTTELNKKFVEAYEKLSLTGDLSVM</sequence>
<keyword evidence="3" id="KW-1185">Reference proteome</keyword>
<feature type="region of interest" description="Disordered" evidence="1">
    <location>
        <begin position="166"/>
        <end position="199"/>
    </location>
</feature>
<name>A0A0D9V0A1_9ORYZ</name>
<organism evidence="2 3">
    <name type="scientific">Leersia perrieri</name>
    <dbReference type="NCBI Taxonomy" id="77586"/>
    <lineage>
        <taxon>Eukaryota</taxon>
        <taxon>Viridiplantae</taxon>
        <taxon>Streptophyta</taxon>
        <taxon>Embryophyta</taxon>
        <taxon>Tracheophyta</taxon>
        <taxon>Spermatophyta</taxon>
        <taxon>Magnoliopsida</taxon>
        <taxon>Liliopsida</taxon>
        <taxon>Poales</taxon>
        <taxon>Poaceae</taxon>
        <taxon>BOP clade</taxon>
        <taxon>Oryzoideae</taxon>
        <taxon>Oryzeae</taxon>
        <taxon>Oryzinae</taxon>
        <taxon>Leersia</taxon>
    </lineage>
</organism>
<feature type="compositionally biased region" description="Polar residues" evidence="1">
    <location>
        <begin position="181"/>
        <end position="195"/>
    </location>
</feature>
<evidence type="ECO:0000313" key="3">
    <source>
        <dbReference type="Proteomes" id="UP000032180"/>
    </source>
</evidence>
<dbReference type="Proteomes" id="UP000032180">
    <property type="component" value="Chromosome 1"/>
</dbReference>
<accession>A0A0D9V0A1</accession>
<dbReference type="EnsemblPlants" id="LPERR01G12210.1">
    <property type="protein sequence ID" value="LPERR01G12210.1"/>
    <property type="gene ID" value="LPERR01G12210"/>
</dbReference>
<evidence type="ECO:0008006" key="4">
    <source>
        <dbReference type="Google" id="ProtNLM"/>
    </source>
</evidence>
<evidence type="ECO:0000313" key="2">
    <source>
        <dbReference type="EnsemblPlants" id="LPERR01G12210.1"/>
    </source>
</evidence>